<feature type="compositionally biased region" description="Basic residues" evidence="1">
    <location>
        <begin position="43"/>
        <end position="52"/>
    </location>
</feature>
<dbReference type="EMBL" id="CP021084">
    <property type="protein sequence ID" value="ASN83257.1"/>
    <property type="molecule type" value="Genomic_DNA"/>
</dbReference>
<feature type="compositionally biased region" description="Low complexity" evidence="1">
    <location>
        <begin position="9"/>
        <end position="41"/>
    </location>
</feature>
<evidence type="ECO:0000256" key="1">
    <source>
        <dbReference type="SAM" id="MobiDB-lite"/>
    </source>
</evidence>
<geneLocation type="plasmid" evidence="3">
    <name>pdfi3</name>
</geneLocation>
<dbReference type="RefSeq" id="WP_118376049.1">
    <property type="nucleotide sequence ID" value="NZ_CP021084.1"/>
</dbReference>
<reference evidence="2 3" key="1">
    <citation type="submission" date="2017-05" db="EMBL/GenBank/DDBJ databases">
        <title>The complete genome sequence of Deinococcus ficus isolated from the rhizosphere of the Ficus religiosa L. in Taiwan.</title>
        <authorList>
            <person name="Wu K.-M."/>
            <person name="Liao T.-L."/>
            <person name="Liu Y.-M."/>
            <person name="Young C.-C."/>
            <person name="Tsai S.-F."/>
        </authorList>
    </citation>
    <scope>NUCLEOTIDE SEQUENCE [LARGE SCALE GENOMIC DNA]</scope>
    <source>
        <strain evidence="2 3">CC-FR2-10</strain>
        <plasmid evidence="3">pdfi3</plasmid>
    </source>
</reference>
<evidence type="ECO:0000313" key="3">
    <source>
        <dbReference type="Proteomes" id="UP000259030"/>
    </source>
</evidence>
<keyword evidence="3" id="KW-1185">Reference proteome</keyword>
<feature type="compositionally biased region" description="Basic and acidic residues" evidence="1">
    <location>
        <begin position="53"/>
        <end position="63"/>
    </location>
</feature>
<dbReference type="AlphaFoldDB" id="A0A221T2V5"/>
<feature type="region of interest" description="Disordered" evidence="1">
    <location>
        <begin position="1"/>
        <end position="77"/>
    </location>
</feature>
<protein>
    <submittedName>
        <fullName evidence="2">Uncharacterized protein</fullName>
    </submittedName>
</protein>
<evidence type="ECO:0000313" key="2">
    <source>
        <dbReference type="EMBL" id="ASN83257.1"/>
    </source>
</evidence>
<organism evidence="2 3">
    <name type="scientific">Deinococcus ficus</name>
    <dbReference type="NCBI Taxonomy" id="317577"/>
    <lineage>
        <taxon>Bacteria</taxon>
        <taxon>Thermotogati</taxon>
        <taxon>Deinococcota</taxon>
        <taxon>Deinococci</taxon>
        <taxon>Deinococcales</taxon>
        <taxon>Deinococcaceae</taxon>
        <taxon>Deinococcus</taxon>
    </lineage>
</organism>
<gene>
    <name evidence="2" type="ORF">DFI_18845</name>
</gene>
<name>A0A221T2V5_9DEIO</name>
<sequence>MTSPAQTSPLPALTPATLAPTSVQATPATPAAPETSPAQPQRTKGRNPHRRSLPRDNRFRDATGENPNAHIVMNQDPVDISLDARRGESSGPRQTGTITILGVTDKGERQTNSVGICIRDQHNLRFMRYPTRETLDTVLPHVLETALKNAPALSDLILTTPYKQLWSEANYTEETQRFLRQYGCRVKKAYPLPHDLGGTLARLAANGILGPQLVEYHLYTASVTDERRAYVAALLWGKSYAHRFVQTLPAPSLALAEAAATEWAFKLMPRTSTVLISNANPVIGQLWANPKSLQENAEMREAMRGVGRQMKAKDLRFKTDIEKPHHQLARVVREIVGGLYAGADVRRSP</sequence>
<proteinExistence type="predicted"/>
<keyword evidence="2" id="KW-0614">Plasmid</keyword>
<dbReference type="Proteomes" id="UP000259030">
    <property type="component" value="Plasmid pDFI3"/>
</dbReference>
<dbReference type="KEGG" id="dfc:DFI_18845"/>
<accession>A0A221T2V5</accession>